<dbReference type="AlphaFoldDB" id="A0A8J2W5C7"/>
<dbReference type="SUPFAM" id="SSF52113">
    <property type="entry name" value="BRCT domain"/>
    <property type="match status" value="1"/>
</dbReference>
<proteinExistence type="predicted"/>
<dbReference type="GO" id="GO:0006297">
    <property type="term" value="P:nucleotide-excision repair, DNA gap filling"/>
    <property type="evidence" value="ECO:0007669"/>
    <property type="project" value="TreeGrafter"/>
</dbReference>
<organism evidence="3 4">
    <name type="scientific">Daphnia galeata</name>
    <dbReference type="NCBI Taxonomy" id="27404"/>
    <lineage>
        <taxon>Eukaryota</taxon>
        <taxon>Metazoa</taxon>
        <taxon>Ecdysozoa</taxon>
        <taxon>Arthropoda</taxon>
        <taxon>Crustacea</taxon>
        <taxon>Branchiopoda</taxon>
        <taxon>Diplostraca</taxon>
        <taxon>Cladocera</taxon>
        <taxon>Anomopoda</taxon>
        <taxon>Daphniidae</taxon>
        <taxon>Daphnia</taxon>
    </lineage>
</organism>
<evidence type="ECO:0000256" key="1">
    <source>
        <dbReference type="ARBA" id="ARBA00023172"/>
    </source>
</evidence>
<dbReference type="InterPro" id="IPR001357">
    <property type="entry name" value="BRCT_dom"/>
</dbReference>
<dbReference type="InterPro" id="IPR029710">
    <property type="entry name" value="LIG4"/>
</dbReference>
<dbReference type="InterPro" id="IPR036420">
    <property type="entry name" value="BRCT_dom_sf"/>
</dbReference>
<accession>A0A8J2W5C7</accession>
<protein>
    <recommendedName>
        <fullName evidence="2">BRCT domain-containing protein</fullName>
    </recommendedName>
</protein>
<reference evidence="3" key="1">
    <citation type="submission" date="2021-11" db="EMBL/GenBank/DDBJ databases">
        <authorList>
            <person name="Schell T."/>
        </authorList>
    </citation>
    <scope>NUCLEOTIDE SEQUENCE</scope>
    <source>
        <strain evidence="3">M5</strain>
    </source>
</reference>
<evidence type="ECO:0000259" key="2">
    <source>
        <dbReference type="PROSITE" id="PS50172"/>
    </source>
</evidence>
<dbReference type="GO" id="GO:0032807">
    <property type="term" value="C:DNA ligase IV complex"/>
    <property type="evidence" value="ECO:0007669"/>
    <property type="project" value="TreeGrafter"/>
</dbReference>
<dbReference type="OrthoDB" id="3358963at2759"/>
<comment type="caution">
    <text evidence="3">The sequence shown here is derived from an EMBL/GenBank/DDBJ whole genome shotgun (WGS) entry which is preliminary data.</text>
</comment>
<dbReference type="EMBL" id="CAKKLH010000206">
    <property type="protein sequence ID" value="CAH0105945.1"/>
    <property type="molecule type" value="Genomic_DNA"/>
</dbReference>
<keyword evidence="4" id="KW-1185">Reference proteome</keyword>
<evidence type="ECO:0000313" key="4">
    <source>
        <dbReference type="Proteomes" id="UP000789390"/>
    </source>
</evidence>
<name>A0A8J2W5C7_9CRUS</name>
<dbReference type="GO" id="GO:0003910">
    <property type="term" value="F:DNA ligase (ATP) activity"/>
    <property type="evidence" value="ECO:0007669"/>
    <property type="project" value="InterPro"/>
</dbReference>
<dbReference type="GO" id="GO:0005524">
    <property type="term" value="F:ATP binding"/>
    <property type="evidence" value="ECO:0007669"/>
    <property type="project" value="InterPro"/>
</dbReference>
<dbReference type="PANTHER" id="PTHR45997">
    <property type="entry name" value="DNA LIGASE 4"/>
    <property type="match status" value="1"/>
</dbReference>
<gene>
    <name evidence="3" type="ORF">DGAL_LOCUS9090</name>
</gene>
<dbReference type="GO" id="GO:0003677">
    <property type="term" value="F:DNA binding"/>
    <property type="evidence" value="ECO:0007669"/>
    <property type="project" value="InterPro"/>
</dbReference>
<dbReference type="GO" id="GO:0005958">
    <property type="term" value="C:DNA-dependent protein kinase-DNA ligase 4 complex"/>
    <property type="evidence" value="ECO:0007669"/>
    <property type="project" value="TreeGrafter"/>
</dbReference>
<dbReference type="Proteomes" id="UP000789390">
    <property type="component" value="Unassembled WGS sequence"/>
</dbReference>
<evidence type="ECO:0000313" key="3">
    <source>
        <dbReference type="EMBL" id="CAH0105945.1"/>
    </source>
</evidence>
<feature type="domain" description="BRCT" evidence="2">
    <location>
        <begin position="10"/>
        <end position="101"/>
    </location>
</feature>
<dbReference type="PANTHER" id="PTHR45997:SF1">
    <property type="entry name" value="DNA LIGASE 4"/>
    <property type="match status" value="1"/>
</dbReference>
<dbReference type="Gene3D" id="3.40.50.10190">
    <property type="entry name" value="BRCT domain"/>
    <property type="match status" value="1"/>
</dbReference>
<keyword evidence="1" id="KW-0233">DNA recombination</keyword>
<dbReference type="PROSITE" id="PS50172">
    <property type="entry name" value="BRCT"/>
    <property type="match status" value="1"/>
</dbReference>
<dbReference type="GO" id="GO:0006303">
    <property type="term" value="P:double-strand break repair via nonhomologous end joining"/>
    <property type="evidence" value="ECO:0007669"/>
    <property type="project" value="TreeGrafter"/>
</dbReference>
<dbReference type="GO" id="GO:0006310">
    <property type="term" value="P:DNA recombination"/>
    <property type="evidence" value="ECO:0007669"/>
    <property type="project" value="UniProtKB-KW"/>
</dbReference>
<sequence length="128" mass="14326">MEPAINVTLPSSNIFSGKEIGVVQKSIPPPVHTDKEILDNIIVKHGGTITFNPGRNNYCVVANIVTFFTKSYSKRMKLILATWIYKCVAAKECLPFESEDYFFIVETVSSSKPKIIPSISELFLLQEV</sequence>